<evidence type="ECO:0000313" key="1">
    <source>
        <dbReference type="EMBL" id="ADO69646.1"/>
    </source>
</evidence>
<keyword evidence="2" id="KW-1185">Reference proteome</keyword>
<evidence type="ECO:0008006" key="3">
    <source>
        <dbReference type="Google" id="ProtNLM"/>
    </source>
</evidence>
<protein>
    <recommendedName>
        <fullName evidence="3">Pectinacetylesterase</fullName>
    </recommendedName>
</protein>
<proteinExistence type="predicted"/>
<dbReference type="Proteomes" id="UP000001351">
    <property type="component" value="Chromosome"/>
</dbReference>
<gene>
    <name evidence="1" type="ordered locus">STAUR_1842</name>
</gene>
<organism evidence="1 2">
    <name type="scientific">Stigmatella aurantiaca (strain DW4/3-1)</name>
    <dbReference type="NCBI Taxonomy" id="378806"/>
    <lineage>
        <taxon>Bacteria</taxon>
        <taxon>Pseudomonadati</taxon>
        <taxon>Myxococcota</taxon>
        <taxon>Myxococcia</taxon>
        <taxon>Myxococcales</taxon>
        <taxon>Cystobacterineae</taxon>
        <taxon>Archangiaceae</taxon>
        <taxon>Stigmatella</taxon>
    </lineage>
</organism>
<dbReference type="EMBL" id="CP002271">
    <property type="protein sequence ID" value="ADO69646.1"/>
    <property type="molecule type" value="Genomic_DNA"/>
</dbReference>
<dbReference type="PANTHER" id="PTHR21562:SF122">
    <property type="entry name" value="PALMITOLEOYL-PROTEIN CARBOXYLESTERASE NOTUM"/>
    <property type="match status" value="1"/>
</dbReference>
<dbReference type="Pfam" id="PF03283">
    <property type="entry name" value="PAE"/>
    <property type="match status" value="1"/>
</dbReference>
<dbReference type="AlphaFoldDB" id="E3FTN2"/>
<dbReference type="STRING" id="378806.STAUR_1842"/>
<sequence length="486" mass="52164">MRWYSFIVVAGGLVGCGGKDVVEEGEGHEAMTQVSLAVAATCGNGLVEEGELCDSTAAVACPSLSALYTAGQTVCASNCQGYEVARDCTRKTGLVAETVRPGLRDSQRWGGAKCNDGSPFAFKFSPSPTGSKVWIINTQGGGYCDGFTNACADRGPLLTSKGLPADRALSNGSAGSSGILSRDPLENPTFANANQASGHYCSSDLWTGTNPTPQPVDGGLKLYFNGRLNARAMLEILRRDYGLDDRDPAVKVIWTGESAGGQGTQNNADQLARAMPTARAGQRLWIIANAGWMPLNWNNPNYTQGGKGDPDPVVTERLLTLYRAEFSPECRALAQAAGRPASACFAGLPAMAAIHRPLSKGGLGLRLLAATNRRDPVYTSHHGLTNMSAQTNAAMQEWDDLMAREMRDSGVRWLFAPSDDPRVGSNKLHGLYDRWKVPFKSYNPANDVCDDPYTATDYQDMVTRFFEDPAPDTSHLKVCFSGEWLP</sequence>
<name>E3FTN2_STIAD</name>
<dbReference type="RefSeq" id="WP_013374897.1">
    <property type="nucleotide sequence ID" value="NC_014623.1"/>
</dbReference>
<evidence type="ECO:0000313" key="2">
    <source>
        <dbReference type="Proteomes" id="UP000001351"/>
    </source>
</evidence>
<accession>E3FTN2</accession>
<dbReference type="PANTHER" id="PTHR21562">
    <property type="entry name" value="NOTUM-RELATED"/>
    <property type="match status" value="1"/>
</dbReference>
<dbReference type="GO" id="GO:0016787">
    <property type="term" value="F:hydrolase activity"/>
    <property type="evidence" value="ECO:0007669"/>
    <property type="project" value="InterPro"/>
</dbReference>
<reference evidence="1 2" key="1">
    <citation type="journal article" date="2011" name="Mol. Biol. Evol.">
        <title>Comparative genomic analysis of fruiting body formation in Myxococcales.</title>
        <authorList>
            <person name="Huntley S."/>
            <person name="Hamann N."/>
            <person name="Wegener-Feldbrugge S."/>
            <person name="Treuner-Lange A."/>
            <person name="Kube M."/>
            <person name="Reinhardt R."/>
            <person name="Klages S."/>
            <person name="Muller R."/>
            <person name="Ronning C.M."/>
            <person name="Nierman W.C."/>
            <person name="Sogaard-Andersen L."/>
        </authorList>
    </citation>
    <scope>NUCLEOTIDE SEQUENCE [LARGE SCALE GENOMIC DNA]</scope>
    <source>
        <strain evidence="1 2">DW4/3-1</strain>
    </source>
</reference>
<dbReference type="HOGENOM" id="CLU_561290_0_0_7"/>
<dbReference type="OrthoDB" id="9802991at2"/>
<dbReference type="KEGG" id="sur:STAUR_1842"/>
<dbReference type="PROSITE" id="PS51257">
    <property type="entry name" value="PROKAR_LIPOPROTEIN"/>
    <property type="match status" value="1"/>
</dbReference>
<dbReference type="InterPro" id="IPR004963">
    <property type="entry name" value="PAE/NOTUM"/>
</dbReference>